<dbReference type="KEGG" id="arev:RVR_8257"/>
<evidence type="ECO:0000313" key="1">
    <source>
        <dbReference type="EMBL" id="BBB01025.1"/>
    </source>
</evidence>
<proteinExistence type="predicted"/>
<dbReference type="AlphaFoldDB" id="A0A7U3UYF9"/>
<reference evidence="1 2" key="2">
    <citation type="journal article" date="2011" name="J. Antibiot.">
        <title>Furaquinocins I and J: novel polyketide isoprenoid hybrid compounds from Streptomyces reveromyceticus SN-593.</title>
        <authorList>
            <person name="Panthee S."/>
            <person name="Takahashi S."/>
            <person name="Takagi H."/>
            <person name="Nogawa T."/>
            <person name="Oowada E."/>
            <person name="Uramoto M."/>
            <person name="Osada H."/>
        </authorList>
    </citation>
    <scope>NUCLEOTIDE SEQUENCE [LARGE SCALE GENOMIC DNA]</scope>
    <source>
        <strain evidence="1 2">SN-593</strain>
    </source>
</reference>
<accession>A0A7U3UYF9</accession>
<keyword evidence="2" id="KW-1185">Reference proteome</keyword>
<gene>
    <name evidence="1" type="ORF">RVR_8257</name>
</gene>
<reference evidence="1 2" key="1">
    <citation type="journal article" date="2010" name="J. Bacteriol.">
        <title>Biochemical characterization of a novel indole prenyltransferase from Streptomyces sp. SN-593.</title>
        <authorList>
            <person name="Takahashi S."/>
            <person name="Takagi H."/>
            <person name="Toyoda A."/>
            <person name="Uramoto M."/>
            <person name="Nogawa T."/>
            <person name="Ueki M."/>
            <person name="Sakaki Y."/>
            <person name="Osada H."/>
        </authorList>
    </citation>
    <scope>NUCLEOTIDE SEQUENCE [LARGE SCALE GENOMIC DNA]</scope>
    <source>
        <strain evidence="1 2">SN-593</strain>
    </source>
</reference>
<protein>
    <submittedName>
        <fullName evidence="1">Uncharacterized protein</fullName>
    </submittedName>
</protein>
<evidence type="ECO:0000313" key="2">
    <source>
        <dbReference type="Proteomes" id="UP000595703"/>
    </source>
</evidence>
<reference evidence="1 2" key="3">
    <citation type="journal article" date="2011" name="Nat. Chem. Biol.">
        <title>Reveromycin A biosynthesis uses RevG and RevJ for stereospecific spiroacetal formation.</title>
        <authorList>
            <person name="Takahashi S."/>
            <person name="Toyoda A."/>
            <person name="Sekiyama Y."/>
            <person name="Takagi H."/>
            <person name="Nogawa T."/>
            <person name="Uramoto M."/>
            <person name="Suzuki R."/>
            <person name="Koshino H."/>
            <person name="Kumano T."/>
            <person name="Panthee S."/>
            <person name="Dairi T."/>
            <person name="Ishikawa J."/>
            <person name="Ikeda H."/>
            <person name="Sakaki Y."/>
            <person name="Osada H."/>
        </authorList>
    </citation>
    <scope>NUCLEOTIDE SEQUENCE [LARGE SCALE GENOMIC DNA]</scope>
    <source>
        <strain evidence="1 2">SN-593</strain>
    </source>
</reference>
<name>A0A7U3UYF9_9ACTN</name>
<dbReference type="RefSeq" id="WP_202236976.1">
    <property type="nucleotide sequence ID" value="NZ_AP018365.1"/>
</dbReference>
<dbReference type="Proteomes" id="UP000595703">
    <property type="component" value="Chromosome"/>
</dbReference>
<organism evidence="1 2">
    <name type="scientific">Actinacidiphila reveromycinica</name>
    <dbReference type="NCBI Taxonomy" id="659352"/>
    <lineage>
        <taxon>Bacteria</taxon>
        <taxon>Bacillati</taxon>
        <taxon>Actinomycetota</taxon>
        <taxon>Actinomycetes</taxon>
        <taxon>Kitasatosporales</taxon>
        <taxon>Streptomycetaceae</taxon>
        <taxon>Actinacidiphila</taxon>
    </lineage>
</organism>
<sequence>MMTDEQATQAVWDLMGHAIEGRGEQAARLLAEIGADSDGPRMYGICCAIAEIGKATLRQLYPHMTWGPSGYMWAMQQLGPGSPADVWAARFLVAYADGDKANANALWSAATAASGDEHVDSICALVTTVAGLAITALRKKRGEA</sequence>
<reference evidence="1 2" key="4">
    <citation type="journal article" date="2020" name="Sci. Rep.">
        <title>beta-carboline chemical signals induce reveromycin production through a LuxR family regulator in Streptomyces sp. SN-593.</title>
        <authorList>
            <person name="Panthee S."/>
            <person name="Kito N."/>
            <person name="Hayashi T."/>
            <person name="Shimizu T."/>
            <person name="Ishikawa J."/>
            <person name="Hamamoto H."/>
            <person name="Osada H."/>
            <person name="Takahashi S."/>
        </authorList>
    </citation>
    <scope>NUCLEOTIDE SEQUENCE [LARGE SCALE GENOMIC DNA]</scope>
    <source>
        <strain evidence="1 2">SN-593</strain>
    </source>
</reference>
<dbReference type="EMBL" id="AP018365">
    <property type="protein sequence ID" value="BBB01025.1"/>
    <property type="molecule type" value="Genomic_DNA"/>
</dbReference>